<feature type="chain" id="PRO_5031168875" evidence="2">
    <location>
        <begin position="24"/>
        <end position="290"/>
    </location>
</feature>
<dbReference type="InterPro" id="IPR019734">
    <property type="entry name" value="TPR_rpt"/>
</dbReference>
<organism evidence="3 4">
    <name type="scientific">Corallococcus exercitus</name>
    <dbReference type="NCBI Taxonomy" id="2316736"/>
    <lineage>
        <taxon>Bacteria</taxon>
        <taxon>Pseudomonadati</taxon>
        <taxon>Myxococcota</taxon>
        <taxon>Myxococcia</taxon>
        <taxon>Myxococcales</taxon>
        <taxon>Cystobacterineae</taxon>
        <taxon>Myxococcaceae</taxon>
        <taxon>Corallococcus</taxon>
    </lineage>
</organism>
<dbReference type="SUPFAM" id="SSF48452">
    <property type="entry name" value="TPR-like"/>
    <property type="match status" value="1"/>
</dbReference>
<dbReference type="InterPro" id="IPR011990">
    <property type="entry name" value="TPR-like_helical_dom_sf"/>
</dbReference>
<evidence type="ECO:0000313" key="3">
    <source>
        <dbReference type="EMBL" id="NOK14467.1"/>
    </source>
</evidence>
<sequence>MPVRPFLFRLFAAVALSAPTACATTAASQTEVGRLEAEVRTLRAAQASLVERLERLENRDAVSRARSVSPAPTASPATAASAKPEAASSQGGEALGMAPSELTVVRLKPKKEPAPRINTAVAVTEPDPDQMEMFISPVEGSSGTGSVGSSGSVTPSRMEVPEKDPDILDAEYERAVAMLRTGNVEGGVETLTRFAAENPRHPRADNALYFSGLGQMGLKDAAGAAKTFERLIKNYPAGDAVQDGMLRLAECRVRLNQAVDARALYTRVVTQFPGTAAATQAEQRLAALSP</sequence>
<accession>A0A7Y4K2A1</accession>
<name>A0A7Y4K2A1_9BACT</name>
<evidence type="ECO:0000256" key="1">
    <source>
        <dbReference type="SAM" id="MobiDB-lite"/>
    </source>
</evidence>
<dbReference type="EMBL" id="JABFJW010000476">
    <property type="protein sequence ID" value="NOK14467.1"/>
    <property type="molecule type" value="Genomic_DNA"/>
</dbReference>
<gene>
    <name evidence="3" type="ORF">HNS30_36110</name>
</gene>
<evidence type="ECO:0000256" key="2">
    <source>
        <dbReference type="SAM" id="SignalP"/>
    </source>
</evidence>
<protein>
    <submittedName>
        <fullName evidence="3">Tetratricopeptide repeat protein</fullName>
    </submittedName>
</protein>
<feature type="region of interest" description="Disordered" evidence="1">
    <location>
        <begin position="60"/>
        <end position="98"/>
    </location>
</feature>
<comment type="caution">
    <text evidence="3">The sequence shown here is derived from an EMBL/GenBank/DDBJ whole genome shotgun (WGS) entry which is preliminary data.</text>
</comment>
<feature type="region of interest" description="Disordered" evidence="1">
    <location>
        <begin position="137"/>
        <end position="161"/>
    </location>
</feature>
<dbReference type="Gene3D" id="1.25.40.10">
    <property type="entry name" value="Tetratricopeptide repeat domain"/>
    <property type="match status" value="1"/>
</dbReference>
<dbReference type="RefSeq" id="WP_171421560.1">
    <property type="nucleotide sequence ID" value="NZ_JABFJW010000476.1"/>
</dbReference>
<dbReference type="Proteomes" id="UP000528460">
    <property type="component" value="Unassembled WGS sequence"/>
</dbReference>
<keyword evidence="2" id="KW-0732">Signal</keyword>
<dbReference type="AlphaFoldDB" id="A0A7Y4K2A1"/>
<proteinExistence type="predicted"/>
<dbReference type="Pfam" id="PF13174">
    <property type="entry name" value="TPR_6"/>
    <property type="match status" value="2"/>
</dbReference>
<feature type="signal peptide" evidence="2">
    <location>
        <begin position="1"/>
        <end position="23"/>
    </location>
</feature>
<feature type="compositionally biased region" description="Low complexity" evidence="1">
    <location>
        <begin position="64"/>
        <end position="89"/>
    </location>
</feature>
<evidence type="ECO:0000313" key="4">
    <source>
        <dbReference type="Proteomes" id="UP000528460"/>
    </source>
</evidence>
<reference evidence="3 4" key="1">
    <citation type="submission" date="2020-05" db="EMBL/GenBank/DDBJ databases">
        <authorList>
            <person name="Whitworth D."/>
        </authorList>
    </citation>
    <scope>NUCLEOTIDE SEQUENCE [LARGE SCALE GENOMIC DNA]</scope>
    <source>
        <strain evidence="3 4">CA046A</strain>
    </source>
</reference>